<dbReference type="InterPro" id="IPR000232">
    <property type="entry name" value="HSF_DNA-bd"/>
</dbReference>
<dbReference type="GO" id="GO:0043565">
    <property type="term" value="F:sequence-specific DNA binding"/>
    <property type="evidence" value="ECO:0007669"/>
    <property type="project" value="InterPro"/>
</dbReference>
<dbReference type="PANTHER" id="PTHR10015">
    <property type="entry name" value="HEAT SHOCK TRANSCRIPTION FACTOR"/>
    <property type="match status" value="1"/>
</dbReference>
<evidence type="ECO:0000256" key="8">
    <source>
        <dbReference type="ARBA" id="ARBA00023242"/>
    </source>
</evidence>
<comment type="similarity">
    <text evidence="9">Belongs to the HSF family.</text>
</comment>
<name>A3BU09_ORYSJ</name>
<dbReference type="GO" id="GO:0005634">
    <property type="term" value="C:nucleus"/>
    <property type="evidence" value="ECO:0007669"/>
    <property type="project" value="UniProtKB-SubCell"/>
</dbReference>
<dbReference type="SMART" id="SM00415">
    <property type="entry name" value="HSF"/>
    <property type="match status" value="1"/>
</dbReference>
<evidence type="ECO:0000256" key="9">
    <source>
        <dbReference type="RuleBase" id="RU004020"/>
    </source>
</evidence>
<feature type="region of interest" description="Disordered" evidence="10">
    <location>
        <begin position="120"/>
        <end position="140"/>
    </location>
</feature>
<comment type="subunit">
    <text evidence="2">Homotrimer.</text>
</comment>
<dbReference type="InterPro" id="IPR036388">
    <property type="entry name" value="WH-like_DNA-bd_sf"/>
</dbReference>
<evidence type="ECO:0000259" key="11">
    <source>
        <dbReference type="PROSITE" id="PS00434"/>
    </source>
</evidence>
<keyword evidence="4" id="KW-0805">Transcription regulation</keyword>
<dbReference type="EMBL" id="CM000145">
    <property type="protein sequence ID" value="EAZ43048.1"/>
    <property type="molecule type" value="Genomic_DNA"/>
</dbReference>
<dbReference type="FunFam" id="1.10.10.10:FF:000037">
    <property type="entry name" value="Heat stress transcription factor B-4"/>
    <property type="match status" value="1"/>
</dbReference>
<comment type="subcellular location">
    <subcellularLocation>
        <location evidence="1">Nucleus</location>
    </subcellularLocation>
</comment>
<reference evidence="12" key="1">
    <citation type="journal article" date="2005" name="PLoS Biol.">
        <title>The genomes of Oryza sativa: a history of duplications.</title>
        <authorList>
            <person name="Yu J."/>
            <person name="Wang J."/>
            <person name="Lin W."/>
            <person name="Li S."/>
            <person name="Li H."/>
            <person name="Zhou J."/>
            <person name="Ni P."/>
            <person name="Dong W."/>
            <person name="Hu S."/>
            <person name="Zeng C."/>
            <person name="Zhang J."/>
            <person name="Zhang Y."/>
            <person name="Li R."/>
            <person name="Xu Z."/>
            <person name="Li S."/>
            <person name="Li X."/>
            <person name="Zheng H."/>
            <person name="Cong L."/>
            <person name="Lin L."/>
            <person name="Yin J."/>
            <person name="Geng J."/>
            <person name="Li G."/>
            <person name="Shi J."/>
            <person name="Liu J."/>
            <person name="Lv H."/>
            <person name="Li J."/>
            <person name="Wang J."/>
            <person name="Deng Y."/>
            <person name="Ran L."/>
            <person name="Shi X."/>
            <person name="Wang X."/>
            <person name="Wu Q."/>
            <person name="Li C."/>
            <person name="Ren X."/>
            <person name="Wang J."/>
            <person name="Wang X."/>
            <person name="Li D."/>
            <person name="Liu D."/>
            <person name="Zhang X."/>
            <person name="Ji Z."/>
            <person name="Zhao W."/>
            <person name="Sun Y."/>
            <person name="Zhang Z."/>
            <person name="Bao J."/>
            <person name="Han Y."/>
            <person name="Dong L."/>
            <person name="Ji J."/>
            <person name="Chen P."/>
            <person name="Wu S."/>
            <person name="Liu J."/>
            <person name="Xiao Y."/>
            <person name="Bu D."/>
            <person name="Tan J."/>
            <person name="Yang L."/>
            <person name="Ye C."/>
            <person name="Zhang J."/>
            <person name="Xu J."/>
            <person name="Zhou Y."/>
            <person name="Yu Y."/>
            <person name="Zhang B."/>
            <person name="Zhuang S."/>
            <person name="Wei H."/>
            <person name="Liu B."/>
            <person name="Lei M."/>
            <person name="Yu H."/>
            <person name="Li Y."/>
            <person name="Xu H."/>
            <person name="Wei S."/>
            <person name="He X."/>
            <person name="Fang L."/>
            <person name="Zhang Z."/>
            <person name="Zhang Y."/>
            <person name="Huang X."/>
            <person name="Su Z."/>
            <person name="Tong W."/>
            <person name="Li J."/>
            <person name="Tong Z."/>
            <person name="Li S."/>
            <person name="Ye J."/>
            <person name="Wang L."/>
            <person name="Fang L."/>
            <person name="Lei T."/>
            <person name="Chen C."/>
            <person name="Chen H."/>
            <person name="Xu Z."/>
            <person name="Li H."/>
            <person name="Huang H."/>
            <person name="Zhang F."/>
            <person name="Xu H."/>
            <person name="Li N."/>
            <person name="Zhao C."/>
            <person name="Li S."/>
            <person name="Dong L."/>
            <person name="Huang Y."/>
            <person name="Li L."/>
            <person name="Xi Y."/>
            <person name="Qi Q."/>
            <person name="Li W."/>
            <person name="Zhang B."/>
            <person name="Hu W."/>
            <person name="Zhang Y."/>
            <person name="Tian X."/>
            <person name="Jiao Y."/>
            <person name="Liang X."/>
            <person name="Jin J."/>
            <person name="Gao L."/>
            <person name="Zheng W."/>
            <person name="Hao B."/>
            <person name="Liu S."/>
            <person name="Wang W."/>
            <person name="Yuan L."/>
            <person name="Cao M."/>
            <person name="McDermott J."/>
            <person name="Samudrala R."/>
            <person name="Wang J."/>
            <person name="Wong G.K."/>
            <person name="Yang H."/>
        </authorList>
    </citation>
    <scope>NUCLEOTIDE SEQUENCE [LARGE SCALE GENOMIC DNA]</scope>
</reference>
<evidence type="ECO:0000256" key="6">
    <source>
        <dbReference type="ARBA" id="ARBA00023125"/>
    </source>
</evidence>
<evidence type="ECO:0000256" key="4">
    <source>
        <dbReference type="ARBA" id="ARBA00023015"/>
    </source>
</evidence>
<feature type="compositionally biased region" description="Gly residues" evidence="10">
    <location>
        <begin position="129"/>
        <end position="140"/>
    </location>
</feature>
<reference evidence="12" key="2">
    <citation type="submission" date="2008-12" db="EMBL/GenBank/DDBJ databases">
        <title>Improved gene annotation of the rice (Oryza sativa) genomes.</title>
        <authorList>
            <person name="Wang J."/>
            <person name="Li R."/>
            <person name="Fan W."/>
            <person name="Huang Q."/>
            <person name="Zhang J."/>
            <person name="Zhou Y."/>
            <person name="Hu Y."/>
            <person name="Zi S."/>
            <person name="Li J."/>
            <person name="Ni P."/>
            <person name="Zheng H."/>
            <person name="Zhang Y."/>
            <person name="Zhao M."/>
            <person name="Hao Q."/>
            <person name="McDermott J."/>
            <person name="Samudrala R."/>
            <person name="Kristiansen K."/>
            <person name="Wong G.K.-S."/>
        </authorList>
    </citation>
    <scope>NUCLEOTIDE SEQUENCE</scope>
</reference>
<dbReference type="Pfam" id="PF00447">
    <property type="entry name" value="HSF_DNA-bind"/>
    <property type="match status" value="1"/>
</dbReference>
<dbReference type="SUPFAM" id="SSF46785">
    <property type="entry name" value="Winged helix' DNA-binding domain"/>
    <property type="match status" value="1"/>
</dbReference>
<keyword evidence="3" id="KW-0597">Phosphoprotein</keyword>
<evidence type="ECO:0000256" key="1">
    <source>
        <dbReference type="ARBA" id="ARBA00004123"/>
    </source>
</evidence>
<dbReference type="InterPro" id="IPR036390">
    <property type="entry name" value="WH_DNA-bd_sf"/>
</dbReference>
<keyword evidence="8" id="KW-0539">Nucleus</keyword>
<evidence type="ECO:0000256" key="3">
    <source>
        <dbReference type="ARBA" id="ARBA00022553"/>
    </source>
</evidence>
<keyword evidence="5" id="KW-0346">Stress response</keyword>
<dbReference type="AlphaFoldDB" id="A3BU09"/>
<keyword evidence="7" id="KW-0804">Transcription</keyword>
<feature type="region of interest" description="Disordered" evidence="10">
    <location>
        <begin position="245"/>
        <end position="311"/>
    </location>
</feature>
<evidence type="ECO:0000256" key="5">
    <source>
        <dbReference type="ARBA" id="ARBA00023016"/>
    </source>
</evidence>
<dbReference type="PROSITE" id="PS00434">
    <property type="entry name" value="HSF_DOMAIN"/>
    <property type="match status" value="1"/>
</dbReference>
<dbReference type="GO" id="GO:0003700">
    <property type="term" value="F:DNA-binding transcription factor activity"/>
    <property type="evidence" value="ECO:0007669"/>
    <property type="project" value="InterPro"/>
</dbReference>
<keyword evidence="6" id="KW-0238">DNA-binding</keyword>
<proteinExistence type="inferred from homology"/>
<feature type="compositionally biased region" description="Low complexity" evidence="10">
    <location>
        <begin position="209"/>
        <end position="227"/>
    </location>
</feature>
<dbReference type="PANTHER" id="PTHR10015:SF411">
    <property type="entry name" value="HEAT STRESS TRANSCRIPTION FACTOR B-4A-RELATED"/>
    <property type="match status" value="1"/>
</dbReference>
<dbReference type="Proteomes" id="UP000007752">
    <property type="component" value="Chromosome 8"/>
</dbReference>
<gene>
    <name evidence="12" type="ORF">OsJ_27637</name>
</gene>
<sequence>MEWEEESEAARQKAAAASASVVPAPFLTKTYQLVDDPATDHVVSWEDDDGGESASSFVVWRPPEFARDILPNYFKHSNFSSFVRQLNTYGFRKVVPERWEFANEFFRKGEKQLLCEIHRPGAGDRTGAPRGGDAGGGGADAGEPPGCYAATAALVQELAHMRKLYSDIIYFVQNHVRPVAPSPAAAAALHGLGVLRPPPAGGKAPASEVRGASGRSATSSSSLTVAEDQPTLLALRLPRTTEKIINEVSGGNGGGSTKLFGVHLSSADEQTSSGASRKRSPPQEQPPTSPAPKRTLVVEHSELRLSIVSPP</sequence>
<feature type="domain" description="HSF-type DNA-binding" evidence="11">
    <location>
        <begin position="70"/>
        <end position="94"/>
    </location>
</feature>
<evidence type="ECO:0000256" key="10">
    <source>
        <dbReference type="SAM" id="MobiDB-lite"/>
    </source>
</evidence>
<evidence type="ECO:0000313" key="12">
    <source>
        <dbReference type="EMBL" id="EAZ43048.1"/>
    </source>
</evidence>
<accession>A3BU09</accession>
<protein>
    <recommendedName>
        <fullName evidence="11">HSF-type DNA-binding domain-containing protein</fullName>
    </recommendedName>
</protein>
<dbReference type="Gene3D" id="1.10.10.10">
    <property type="entry name" value="Winged helix-like DNA-binding domain superfamily/Winged helix DNA-binding domain"/>
    <property type="match status" value="1"/>
</dbReference>
<organism evidence="12">
    <name type="scientific">Oryza sativa subsp. japonica</name>
    <name type="common">Rice</name>
    <dbReference type="NCBI Taxonomy" id="39947"/>
    <lineage>
        <taxon>Eukaryota</taxon>
        <taxon>Viridiplantae</taxon>
        <taxon>Streptophyta</taxon>
        <taxon>Embryophyta</taxon>
        <taxon>Tracheophyta</taxon>
        <taxon>Spermatophyta</taxon>
        <taxon>Magnoliopsida</taxon>
        <taxon>Liliopsida</taxon>
        <taxon>Poales</taxon>
        <taxon>Poaceae</taxon>
        <taxon>BOP clade</taxon>
        <taxon>Oryzoideae</taxon>
        <taxon>Oryzeae</taxon>
        <taxon>Oryzinae</taxon>
        <taxon>Oryza</taxon>
        <taxon>Oryza sativa</taxon>
    </lineage>
</organism>
<feature type="region of interest" description="Disordered" evidence="10">
    <location>
        <begin position="199"/>
        <end position="227"/>
    </location>
</feature>
<evidence type="ECO:0000256" key="2">
    <source>
        <dbReference type="ARBA" id="ARBA00011233"/>
    </source>
</evidence>
<evidence type="ECO:0000256" key="7">
    <source>
        <dbReference type="ARBA" id="ARBA00023163"/>
    </source>
</evidence>